<dbReference type="CDD" id="cd03814">
    <property type="entry name" value="GT4-like"/>
    <property type="match status" value="1"/>
</dbReference>
<feature type="domain" description="Glycosyltransferase subfamily 4-like N-terminal" evidence="1">
    <location>
        <begin position="39"/>
        <end position="189"/>
    </location>
</feature>
<reference evidence="2 3" key="1">
    <citation type="submission" date="2020-05" db="EMBL/GenBank/DDBJ databases">
        <title>Thiomicrorhabdus sediminis sp.nov. and Thiomicrorhabdus xiamenensis sp.nov., novel sulfur-oxidizing bacteria isolated from coastal sediment.</title>
        <authorList>
            <person name="Liu X."/>
        </authorList>
    </citation>
    <scope>NUCLEOTIDE SEQUENCE [LARGE SCALE GENOMIC DNA]</scope>
    <source>
        <strain evidence="2 3">G2</strain>
    </source>
</reference>
<dbReference type="InterPro" id="IPR050194">
    <property type="entry name" value="Glycosyltransferase_grp1"/>
</dbReference>
<evidence type="ECO:0000313" key="3">
    <source>
        <dbReference type="Proteomes" id="UP000504724"/>
    </source>
</evidence>
<sequence>MLNSRFFAPDEIFTLSGATASDKTIRKLLLVTDAWYPQVNGVVTTLSHLIEELRLQGMTVEVINPENYRTFPLPTYPEIRLVTRAPDLEARIRGFQPDAIHIATEGTLGWKVRALALKNNWPFTSAYHTKYPQYIRQRLPFISEKWIYKLLYRFHQPAQATFVPALSIREELEEQGFSPVKIMSRGVDRQIFRLYEEDELEADFPFDRSWPRPFLLYVGRVAPEKNIQAFLDLDIPGTKIVVGDGPQLFELQTTYPQVKFLGKKKGIALARCYAAADVFVFPSLTDTFGVVNIEAMACGTPVAAFNVTGPKDSVRNGVNGFLDDDLDYAIEQALRLKDTHRIARSVDNFNWRSASKQFTAHLAKIAGVF</sequence>
<accession>A0A7D4NQA3</accession>
<dbReference type="RefSeq" id="WP_173284290.1">
    <property type="nucleotide sequence ID" value="NZ_CP054020.1"/>
</dbReference>
<dbReference type="PANTHER" id="PTHR45947">
    <property type="entry name" value="SULFOQUINOVOSYL TRANSFERASE SQD2"/>
    <property type="match status" value="1"/>
</dbReference>
<proteinExistence type="predicted"/>
<keyword evidence="2" id="KW-0808">Transferase</keyword>
<dbReference type="EMBL" id="CP054020">
    <property type="protein sequence ID" value="QKI88677.1"/>
    <property type="molecule type" value="Genomic_DNA"/>
</dbReference>
<keyword evidence="3" id="KW-1185">Reference proteome</keyword>
<dbReference type="Pfam" id="PF13439">
    <property type="entry name" value="Glyco_transf_4"/>
    <property type="match status" value="1"/>
</dbReference>
<dbReference type="SUPFAM" id="SSF53756">
    <property type="entry name" value="UDP-Glycosyltransferase/glycogen phosphorylase"/>
    <property type="match status" value="1"/>
</dbReference>
<dbReference type="Pfam" id="PF13692">
    <property type="entry name" value="Glyco_trans_1_4"/>
    <property type="match status" value="1"/>
</dbReference>
<dbReference type="InterPro" id="IPR028098">
    <property type="entry name" value="Glyco_trans_4-like_N"/>
</dbReference>
<dbReference type="AlphaFoldDB" id="A0A7D4NQA3"/>
<dbReference type="Proteomes" id="UP000504724">
    <property type="component" value="Chromosome"/>
</dbReference>
<gene>
    <name evidence="2" type="ORF">HQN79_03375</name>
</gene>
<evidence type="ECO:0000259" key="1">
    <source>
        <dbReference type="Pfam" id="PF13439"/>
    </source>
</evidence>
<dbReference type="KEGG" id="txa:HQN79_03375"/>
<dbReference type="Gene3D" id="3.40.50.2000">
    <property type="entry name" value="Glycogen Phosphorylase B"/>
    <property type="match status" value="2"/>
</dbReference>
<dbReference type="PANTHER" id="PTHR45947:SF3">
    <property type="entry name" value="SULFOQUINOVOSYL TRANSFERASE SQD2"/>
    <property type="match status" value="1"/>
</dbReference>
<evidence type="ECO:0000313" key="2">
    <source>
        <dbReference type="EMBL" id="QKI88677.1"/>
    </source>
</evidence>
<name>A0A7D4NQA3_9GAMM</name>
<protein>
    <submittedName>
        <fullName evidence="2">Glycosyltransferase family 1 protein</fullName>
    </submittedName>
</protein>
<dbReference type="GO" id="GO:0016757">
    <property type="term" value="F:glycosyltransferase activity"/>
    <property type="evidence" value="ECO:0007669"/>
    <property type="project" value="TreeGrafter"/>
</dbReference>
<organism evidence="2 3">
    <name type="scientific">Thiomicrorhabdus xiamenensis</name>
    <dbReference type="NCBI Taxonomy" id="2739063"/>
    <lineage>
        <taxon>Bacteria</taxon>
        <taxon>Pseudomonadati</taxon>
        <taxon>Pseudomonadota</taxon>
        <taxon>Gammaproteobacteria</taxon>
        <taxon>Thiotrichales</taxon>
        <taxon>Piscirickettsiaceae</taxon>
        <taxon>Thiomicrorhabdus</taxon>
    </lineage>
</organism>